<protein>
    <submittedName>
        <fullName evidence="6">LysR family transcriptional regulator</fullName>
    </submittedName>
</protein>
<dbReference type="PROSITE" id="PS50931">
    <property type="entry name" value="HTH_LYSR"/>
    <property type="match status" value="1"/>
</dbReference>
<dbReference type="Proteomes" id="UP000033187">
    <property type="component" value="Chromosome 1"/>
</dbReference>
<dbReference type="InterPro" id="IPR036388">
    <property type="entry name" value="WH-like_DNA-bd_sf"/>
</dbReference>
<dbReference type="FunFam" id="1.10.10.10:FF:000001">
    <property type="entry name" value="LysR family transcriptional regulator"/>
    <property type="match status" value="1"/>
</dbReference>
<dbReference type="GO" id="GO:0000976">
    <property type="term" value="F:transcription cis-regulatory region binding"/>
    <property type="evidence" value="ECO:0007669"/>
    <property type="project" value="TreeGrafter"/>
</dbReference>
<dbReference type="SUPFAM" id="SSF46785">
    <property type="entry name" value="Winged helix' DNA-binding domain"/>
    <property type="match status" value="1"/>
</dbReference>
<dbReference type="Pfam" id="PF03466">
    <property type="entry name" value="LysR_substrate"/>
    <property type="match status" value="1"/>
</dbReference>
<dbReference type="Gene3D" id="3.40.190.10">
    <property type="entry name" value="Periplasmic binding protein-like II"/>
    <property type="match status" value="2"/>
</dbReference>
<dbReference type="KEGG" id="fil:BN1229_v1_1333"/>
<reference evidence="7" key="1">
    <citation type="submission" date="2015-02" db="EMBL/GenBank/DDBJ databases">
        <authorList>
            <person name="Chooi Y.-H."/>
        </authorList>
    </citation>
    <scope>NUCLEOTIDE SEQUENCE [LARGE SCALE GENOMIC DNA]</scope>
    <source>
        <strain evidence="7">strain Y</strain>
    </source>
</reference>
<dbReference type="GO" id="GO:0003700">
    <property type="term" value="F:DNA-binding transcription factor activity"/>
    <property type="evidence" value="ECO:0007669"/>
    <property type="project" value="InterPro"/>
</dbReference>
<dbReference type="AlphaFoldDB" id="A0A0D6JD48"/>
<dbReference type="PRINTS" id="PR00039">
    <property type="entry name" value="HTHLYSR"/>
</dbReference>
<keyword evidence="3" id="KW-0238">DNA-binding</keyword>
<evidence type="ECO:0000256" key="4">
    <source>
        <dbReference type="ARBA" id="ARBA00023163"/>
    </source>
</evidence>
<evidence type="ECO:0000256" key="3">
    <source>
        <dbReference type="ARBA" id="ARBA00023125"/>
    </source>
</evidence>
<comment type="similarity">
    <text evidence="1">Belongs to the LysR transcriptional regulatory family.</text>
</comment>
<sequence length="283" mass="31773">MDITLAKTFLAIVEAGSFKDAAEKLCVTQSTVSMRVKALEEALARTLFERAKSGTRLTPAGEQFQRHASALLRVWNHAQLEVALADHHTDHLAVGGQISLWEGYLLKWVAWLRGARGDIAVTARMGTSRALIEQLLEGSLDLAVVYRAESRPGLIVEHIFDDELVLVTSSTSSARSRRKGYVFVNWGPEFAADHADTYPNQTHTSLHFDLGAVALSYLFDTEASGYFPRRLVQSYLEDERLKLVERARRFVYPVYAVYPEDHNTDAYPEFLAGLRRISDELSE</sequence>
<dbReference type="InterPro" id="IPR000847">
    <property type="entry name" value="LysR_HTH_N"/>
</dbReference>
<dbReference type="KEGG" id="fiy:BN1229_v1_1331"/>
<dbReference type="Pfam" id="PF00126">
    <property type="entry name" value="HTH_1"/>
    <property type="match status" value="1"/>
</dbReference>
<dbReference type="InterPro" id="IPR036390">
    <property type="entry name" value="WH_DNA-bd_sf"/>
</dbReference>
<dbReference type="OrthoDB" id="9786526at2"/>
<name>A0A0D6JD48_9HYPH</name>
<gene>
    <name evidence="6" type="ORF">YBN1229_v1_1331</name>
</gene>
<evidence type="ECO:0000313" key="7">
    <source>
        <dbReference type="Proteomes" id="UP000033187"/>
    </source>
</evidence>
<keyword evidence="7" id="KW-1185">Reference proteome</keyword>
<organism evidence="6 7">
    <name type="scientific">Candidatus Filomicrobium marinum</name>
    <dbReference type="NCBI Taxonomy" id="1608628"/>
    <lineage>
        <taxon>Bacteria</taxon>
        <taxon>Pseudomonadati</taxon>
        <taxon>Pseudomonadota</taxon>
        <taxon>Alphaproteobacteria</taxon>
        <taxon>Hyphomicrobiales</taxon>
        <taxon>Hyphomicrobiaceae</taxon>
        <taxon>Filomicrobium</taxon>
    </lineage>
</organism>
<keyword evidence="2" id="KW-0805">Transcription regulation</keyword>
<proteinExistence type="inferred from homology"/>
<evidence type="ECO:0000259" key="5">
    <source>
        <dbReference type="PROSITE" id="PS50931"/>
    </source>
</evidence>
<dbReference type="SUPFAM" id="SSF53850">
    <property type="entry name" value="Periplasmic binding protein-like II"/>
    <property type="match status" value="1"/>
</dbReference>
<accession>A0A0D6JD48</accession>
<dbReference type="PANTHER" id="PTHR30126:SF21">
    <property type="entry name" value="TRANSCRIPTIONAL REGULATOR-RELATED"/>
    <property type="match status" value="1"/>
</dbReference>
<dbReference type="Gene3D" id="1.10.10.10">
    <property type="entry name" value="Winged helix-like DNA-binding domain superfamily/Winged helix DNA-binding domain"/>
    <property type="match status" value="1"/>
</dbReference>
<feature type="domain" description="HTH lysR-type" evidence="5">
    <location>
        <begin position="1"/>
        <end position="58"/>
    </location>
</feature>
<evidence type="ECO:0000256" key="1">
    <source>
        <dbReference type="ARBA" id="ARBA00009437"/>
    </source>
</evidence>
<keyword evidence="4" id="KW-0804">Transcription</keyword>
<dbReference type="RefSeq" id="WP_046477384.1">
    <property type="nucleotide sequence ID" value="NZ_LN829118.1"/>
</dbReference>
<dbReference type="PANTHER" id="PTHR30126">
    <property type="entry name" value="HTH-TYPE TRANSCRIPTIONAL REGULATOR"/>
    <property type="match status" value="1"/>
</dbReference>
<dbReference type="EMBL" id="LN829119">
    <property type="protein sequence ID" value="CPR17602.1"/>
    <property type="molecule type" value="Genomic_DNA"/>
</dbReference>
<evidence type="ECO:0000256" key="2">
    <source>
        <dbReference type="ARBA" id="ARBA00023015"/>
    </source>
</evidence>
<evidence type="ECO:0000313" key="6">
    <source>
        <dbReference type="EMBL" id="CPR17602.1"/>
    </source>
</evidence>
<dbReference type="InterPro" id="IPR005119">
    <property type="entry name" value="LysR_subst-bd"/>
</dbReference>